<dbReference type="PANTHER" id="PTHR11203">
    <property type="entry name" value="CLEAVAGE AND POLYADENYLATION SPECIFICITY FACTOR FAMILY MEMBER"/>
    <property type="match status" value="1"/>
</dbReference>
<dbReference type="Pfam" id="PF12706">
    <property type="entry name" value="Lactamase_B_2"/>
    <property type="match status" value="1"/>
</dbReference>
<dbReference type="KEGG" id="amg:AMEC673_17830"/>
<dbReference type="InterPro" id="IPR026360">
    <property type="entry name" value="Xnuc_lig_assoc"/>
</dbReference>
<sequence length="376" mass="42108">MLKRFTVRKNPRRANIKWSILGTHYVVRALFISWKLCVVHPSTWLKADDTGLYCEPGQFYIDPMNEVSTALVTHGHADHARAGHHSVYASAETLAIMKTRYGDDMASQHHAVTLGESVTFNDVKVTFFPAGHILGSTQILIEYAGYRVVVSGDYKRRHDPTCPPFEVVPCDVLITEATFGLPVFKHPPIEHEIDKLLHSLRVFPERCHLVGAYALGKCQRVILALREAGYEKPIYLHGAQLKLCDLYEQLGISLGALIPVSDVADKKALAGEIVLAPPSALADRWSRSLPNVRPVMASGWMQIRARAKQRNAELPLIISDHCDWPELLQTIEEVNPKEVWVTHGREDALMYQAEKMGFKARALSLVGYDEEEQGGD</sequence>
<dbReference type="SMART" id="SM00849">
    <property type="entry name" value="Lactamase_B"/>
    <property type="match status" value="1"/>
</dbReference>
<dbReference type="NCBIfam" id="TIGR04122">
    <property type="entry name" value="Xnuc_lig_assoc"/>
    <property type="match status" value="1"/>
</dbReference>
<dbReference type="Pfam" id="PF07521">
    <property type="entry name" value="RMMBL"/>
    <property type="match status" value="1"/>
</dbReference>
<evidence type="ECO:0000313" key="3">
    <source>
        <dbReference type="Proteomes" id="UP000006296"/>
    </source>
</evidence>
<gene>
    <name evidence="2" type="ordered locus">AMEC673_17830</name>
</gene>
<dbReference type="AlphaFoldDB" id="A0AB33A3I6"/>
<keyword evidence="2" id="KW-0269">Exonuclease</keyword>
<organism evidence="2 3">
    <name type="scientific">Alteromonas macleodii (strain English Channel 673)</name>
    <dbReference type="NCBI Taxonomy" id="1004788"/>
    <lineage>
        <taxon>Bacteria</taxon>
        <taxon>Pseudomonadati</taxon>
        <taxon>Pseudomonadota</taxon>
        <taxon>Gammaproteobacteria</taxon>
        <taxon>Alteromonadales</taxon>
        <taxon>Alteromonadaceae</taxon>
        <taxon>Alteromonas/Salinimonas group</taxon>
        <taxon>Alteromonas</taxon>
    </lineage>
</organism>
<dbReference type="InterPro" id="IPR036866">
    <property type="entry name" value="RibonucZ/Hydroxyglut_hydro"/>
</dbReference>
<proteinExistence type="predicted"/>
<dbReference type="SUPFAM" id="SSF56281">
    <property type="entry name" value="Metallo-hydrolase/oxidoreductase"/>
    <property type="match status" value="1"/>
</dbReference>
<keyword evidence="2" id="KW-0378">Hydrolase</keyword>
<dbReference type="PANTHER" id="PTHR11203:SF49">
    <property type="entry name" value="BLL1145 PROTEIN"/>
    <property type="match status" value="1"/>
</dbReference>
<protein>
    <submittedName>
        <fullName evidence="2">RNA procession exonuclease-like protein</fullName>
    </submittedName>
</protein>
<dbReference type="GO" id="GO:0004527">
    <property type="term" value="F:exonuclease activity"/>
    <property type="evidence" value="ECO:0007669"/>
    <property type="project" value="UniProtKB-KW"/>
</dbReference>
<name>A0AB33A3I6_ALTME</name>
<reference evidence="3" key="1">
    <citation type="journal article" date="2012" name="Sci. Rep.">
        <title>Genomes of surface isolates of Alteromonas macleodii: the life of a widespread marine opportunistic copiotroph.</title>
        <authorList>
            <person name="Lopez-Perez M."/>
            <person name="Gonzaga A."/>
            <person name="Martin-Cuadrado A.B."/>
            <person name="Onyshchenko O."/>
            <person name="Ghavidel A."/>
            <person name="Ghai R."/>
            <person name="Rodriguez-Valera F."/>
        </authorList>
    </citation>
    <scope>NUCLEOTIDE SEQUENCE [LARGE SCALE GENOMIC DNA]</scope>
    <source>
        <strain evidence="3">English Channel 673</strain>
    </source>
</reference>
<dbReference type="InterPro" id="IPR001279">
    <property type="entry name" value="Metallo-B-lactamas"/>
</dbReference>
<evidence type="ECO:0000259" key="1">
    <source>
        <dbReference type="SMART" id="SM00849"/>
    </source>
</evidence>
<keyword evidence="2" id="KW-0540">Nuclease</keyword>
<dbReference type="EMBL" id="CP003844">
    <property type="protein sequence ID" value="AFT76242.1"/>
    <property type="molecule type" value="Genomic_DNA"/>
</dbReference>
<dbReference type="InterPro" id="IPR011108">
    <property type="entry name" value="RMMBL"/>
</dbReference>
<evidence type="ECO:0000313" key="2">
    <source>
        <dbReference type="EMBL" id="AFT76242.1"/>
    </source>
</evidence>
<dbReference type="InterPro" id="IPR050698">
    <property type="entry name" value="MBL"/>
</dbReference>
<dbReference type="GO" id="GO:0004521">
    <property type="term" value="F:RNA endonuclease activity"/>
    <property type="evidence" value="ECO:0007669"/>
    <property type="project" value="TreeGrafter"/>
</dbReference>
<dbReference type="Proteomes" id="UP000006296">
    <property type="component" value="Chromosome"/>
</dbReference>
<accession>A0AB33A3I6</accession>
<dbReference type="Gene3D" id="3.60.15.10">
    <property type="entry name" value="Ribonuclease Z/Hydroxyacylglutathione hydrolase-like"/>
    <property type="match status" value="1"/>
</dbReference>
<feature type="domain" description="Metallo-beta-lactamase" evidence="1">
    <location>
        <begin position="40"/>
        <end position="206"/>
    </location>
</feature>